<name>A0ABP9DHT4_9ACTN</name>
<dbReference type="PROSITE" id="PS50901">
    <property type="entry name" value="FTSK"/>
    <property type="match status" value="1"/>
</dbReference>
<dbReference type="InterPro" id="IPR002543">
    <property type="entry name" value="FtsK_dom"/>
</dbReference>
<dbReference type="PANTHER" id="PTHR22683:SF41">
    <property type="entry name" value="DNA TRANSLOCASE FTSK"/>
    <property type="match status" value="1"/>
</dbReference>
<evidence type="ECO:0000256" key="3">
    <source>
        <dbReference type="PROSITE-ProRule" id="PRU00289"/>
    </source>
</evidence>
<feature type="transmembrane region" description="Helical" evidence="5">
    <location>
        <begin position="205"/>
        <end position="223"/>
    </location>
</feature>
<organism evidence="7 8">
    <name type="scientific">Kitasatospora terrestris</name>
    <dbReference type="NCBI Taxonomy" id="258051"/>
    <lineage>
        <taxon>Bacteria</taxon>
        <taxon>Bacillati</taxon>
        <taxon>Actinomycetota</taxon>
        <taxon>Actinomycetes</taxon>
        <taxon>Kitasatosporales</taxon>
        <taxon>Streptomycetaceae</taxon>
        <taxon>Kitasatospora</taxon>
    </lineage>
</organism>
<dbReference type="InterPro" id="IPR050206">
    <property type="entry name" value="FtsK/SpoIIIE/SftA"/>
</dbReference>
<evidence type="ECO:0000256" key="2">
    <source>
        <dbReference type="ARBA" id="ARBA00022840"/>
    </source>
</evidence>
<evidence type="ECO:0000256" key="4">
    <source>
        <dbReference type="SAM" id="MobiDB-lite"/>
    </source>
</evidence>
<sequence>MNHDEDAPPDATAPTTYPPGSTKGAAVLPFPDRRTTPDPEPGTAPDTAADSVYLLDTTPATVAAVLAAREREDPAGDRPLMPQWIRTKDGRRTMARARSTQTRRALRRWLARQRTARGHAAQTWRGIRRSAQWTAGFEGAHVQAAGHQAHIATREARDLARRARFTLLPGDRALAQKQSEAALAVAVAAVAAYKKAKSNRRRIRFARALVAFGIPAAAVLTSYVALGTAGLLLGLGVVLAVEAFLGRRPDRETVWDAEIRALSDGDPLTESMLDRAFKAAKVIGDSQRLTMVTPCAIDPAVPNAWHAVIDLPDVTVKKAQGKVDDIAAAMGIDRTNLDIRQVGSNGRRMAIWACGQDPFLATRRNPLVATRAKQVNTWRDGFPLAFDKRGNILRPTLSDYSFLFAGATRSGKGMGLANLLAAAMLDPRVRIRLFDGKGAGEYVPHARALATFVRRNPKRLVQFLRLMVEEMNRRTEILVEAGLSKANEKLIDKLGGIELVIVDELATYTAKNGPSGKYAEEITELLAQIAAVGAAVGIVLALATQYPEAEIVTPRLRGNLAARMAMRVESPGASNVVLGDGMVGQGYDASKIPIEKTSRGRAWLTTPDTGVIEVRSLFIDENAGEILPLIERGIELRTEAGCLPGHYDDPVESAMARQTGVSAAAGGEDGLGSVVRRTVLDRMIRAIEATGGAVISSADLLARLAGTDPDRYGRAEKETDAAWLSRAGKNLRAELDSLGVKLEPARVSLPDGSRPNGYTLADLRAATARLDGAA</sequence>
<feature type="compositionally biased region" description="Low complexity" evidence="4">
    <location>
        <begin position="9"/>
        <end position="19"/>
    </location>
</feature>
<dbReference type="RefSeq" id="WP_345696767.1">
    <property type="nucleotide sequence ID" value="NZ_BAABIS010000001.1"/>
</dbReference>
<dbReference type="SUPFAM" id="SSF52540">
    <property type="entry name" value="P-loop containing nucleoside triphosphate hydrolases"/>
    <property type="match status" value="1"/>
</dbReference>
<evidence type="ECO:0000259" key="6">
    <source>
        <dbReference type="PROSITE" id="PS50901"/>
    </source>
</evidence>
<feature type="region of interest" description="Disordered" evidence="4">
    <location>
        <begin position="1"/>
        <end position="48"/>
    </location>
</feature>
<keyword evidence="5" id="KW-1133">Transmembrane helix</keyword>
<evidence type="ECO:0000313" key="7">
    <source>
        <dbReference type="EMBL" id="GAA4846353.1"/>
    </source>
</evidence>
<keyword evidence="5" id="KW-0472">Membrane</keyword>
<evidence type="ECO:0000256" key="5">
    <source>
        <dbReference type="SAM" id="Phobius"/>
    </source>
</evidence>
<dbReference type="Gene3D" id="3.40.50.300">
    <property type="entry name" value="P-loop containing nucleotide triphosphate hydrolases"/>
    <property type="match status" value="1"/>
</dbReference>
<dbReference type="Proteomes" id="UP001501752">
    <property type="component" value="Unassembled WGS sequence"/>
</dbReference>
<keyword evidence="8" id="KW-1185">Reference proteome</keyword>
<evidence type="ECO:0000256" key="1">
    <source>
        <dbReference type="ARBA" id="ARBA00022741"/>
    </source>
</evidence>
<feature type="domain" description="FtsK" evidence="6">
    <location>
        <begin position="381"/>
        <end position="575"/>
    </location>
</feature>
<dbReference type="Pfam" id="PF01580">
    <property type="entry name" value="FtsK_SpoIIIE"/>
    <property type="match status" value="1"/>
</dbReference>
<protein>
    <recommendedName>
        <fullName evidence="6">FtsK domain-containing protein</fullName>
    </recommendedName>
</protein>
<dbReference type="EMBL" id="BAABIS010000001">
    <property type="protein sequence ID" value="GAA4846353.1"/>
    <property type="molecule type" value="Genomic_DNA"/>
</dbReference>
<gene>
    <name evidence="7" type="ORF">GCM10023235_23750</name>
</gene>
<dbReference type="PANTHER" id="PTHR22683">
    <property type="entry name" value="SPORULATION PROTEIN RELATED"/>
    <property type="match status" value="1"/>
</dbReference>
<reference evidence="8" key="1">
    <citation type="journal article" date="2019" name="Int. J. Syst. Evol. Microbiol.">
        <title>The Global Catalogue of Microorganisms (GCM) 10K type strain sequencing project: providing services to taxonomists for standard genome sequencing and annotation.</title>
        <authorList>
            <consortium name="The Broad Institute Genomics Platform"/>
            <consortium name="The Broad Institute Genome Sequencing Center for Infectious Disease"/>
            <person name="Wu L."/>
            <person name="Ma J."/>
        </authorList>
    </citation>
    <scope>NUCLEOTIDE SEQUENCE [LARGE SCALE GENOMIC DNA]</scope>
    <source>
        <strain evidence="8">JCM 13006</strain>
    </source>
</reference>
<keyword evidence="5" id="KW-0812">Transmembrane</keyword>
<keyword evidence="2 3" id="KW-0067">ATP-binding</keyword>
<keyword evidence="1 3" id="KW-0547">Nucleotide-binding</keyword>
<accession>A0ABP9DHT4</accession>
<proteinExistence type="predicted"/>
<dbReference type="InterPro" id="IPR027417">
    <property type="entry name" value="P-loop_NTPase"/>
</dbReference>
<feature type="binding site" evidence="3">
    <location>
        <begin position="406"/>
        <end position="413"/>
    </location>
    <ligand>
        <name>ATP</name>
        <dbReference type="ChEBI" id="CHEBI:30616"/>
    </ligand>
</feature>
<evidence type="ECO:0000313" key="8">
    <source>
        <dbReference type="Proteomes" id="UP001501752"/>
    </source>
</evidence>
<comment type="caution">
    <text evidence="7">The sequence shown here is derived from an EMBL/GenBank/DDBJ whole genome shotgun (WGS) entry which is preliminary data.</text>
</comment>